<evidence type="ECO:0000313" key="8">
    <source>
        <dbReference type="EMBL" id="HIU44993.1"/>
    </source>
</evidence>
<keyword evidence="6 7" id="KW-0694">RNA-binding</keyword>
<dbReference type="EMBL" id="DVMV01000012">
    <property type="protein sequence ID" value="HIU44993.1"/>
    <property type="molecule type" value="Genomic_DNA"/>
</dbReference>
<dbReference type="InterPro" id="IPR005813">
    <property type="entry name" value="Ribosomal_bL20"/>
</dbReference>
<dbReference type="CDD" id="cd07026">
    <property type="entry name" value="Ribosomal_L20"/>
    <property type="match status" value="1"/>
</dbReference>
<evidence type="ECO:0000256" key="5">
    <source>
        <dbReference type="ARBA" id="ARBA00035172"/>
    </source>
</evidence>
<comment type="function">
    <text evidence="4 6 7">Binds directly to 23S ribosomal RNA and is necessary for the in vitro assembly process of the 50S ribosomal subunit. It is not involved in the protein synthesizing functions of that subunit.</text>
</comment>
<dbReference type="PANTHER" id="PTHR10986">
    <property type="entry name" value="39S RIBOSOMAL PROTEIN L20"/>
    <property type="match status" value="1"/>
</dbReference>
<comment type="caution">
    <text evidence="8">The sequence shown here is derived from an EMBL/GenBank/DDBJ whole genome shotgun (WGS) entry which is preliminary data.</text>
</comment>
<name>A0A9D1S384_9FIRM</name>
<dbReference type="InterPro" id="IPR035566">
    <property type="entry name" value="Ribosomal_protein_bL20_C"/>
</dbReference>
<dbReference type="GO" id="GO:0003735">
    <property type="term" value="F:structural constituent of ribosome"/>
    <property type="evidence" value="ECO:0007669"/>
    <property type="project" value="InterPro"/>
</dbReference>
<evidence type="ECO:0000256" key="3">
    <source>
        <dbReference type="ARBA" id="ARBA00023274"/>
    </source>
</evidence>
<dbReference type="GO" id="GO:0006412">
    <property type="term" value="P:translation"/>
    <property type="evidence" value="ECO:0007669"/>
    <property type="project" value="InterPro"/>
</dbReference>
<dbReference type="GO" id="GO:1990904">
    <property type="term" value="C:ribonucleoprotein complex"/>
    <property type="evidence" value="ECO:0007669"/>
    <property type="project" value="UniProtKB-KW"/>
</dbReference>
<evidence type="ECO:0000313" key="9">
    <source>
        <dbReference type="Proteomes" id="UP000824070"/>
    </source>
</evidence>
<dbReference type="AlphaFoldDB" id="A0A9D1S384"/>
<dbReference type="Pfam" id="PF00453">
    <property type="entry name" value="Ribosomal_L20"/>
    <property type="match status" value="1"/>
</dbReference>
<gene>
    <name evidence="6 8" type="primary">rplT</name>
    <name evidence="8" type="ORF">IAC52_01710</name>
</gene>
<dbReference type="GO" id="GO:0000027">
    <property type="term" value="P:ribosomal large subunit assembly"/>
    <property type="evidence" value="ECO:0007669"/>
    <property type="project" value="UniProtKB-UniRule"/>
</dbReference>
<proteinExistence type="inferred from homology"/>
<evidence type="ECO:0000256" key="4">
    <source>
        <dbReference type="ARBA" id="ARBA00024775"/>
    </source>
</evidence>
<dbReference type="NCBIfam" id="TIGR01032">
    <property type="entry name" value="rplT_bact"/>
    <property type="match status" value="1"/>
</dbReference>
<evidence type="ECO:0000256" key="7">
    <source>
        <dbReference type="RuleBase" id="RU000560"/>
    </source>
</evidence>
<evidence type="ECO:0000256" key="6">
    <source>
        <dbReference type="HAMAP-Rule" id="MF_00382"/>
    </source>
</evidence>
<reference evidence="8" key="1">
    <citation type="submission" date="2020-10" db="EMBL/GenBank/DDBJ databases">
        <authorList>
            <person name="Gilroy R."/>
        </authorList>
    </citation>
    <scope>NUCLEOTIDE SEQUENCE</scope>
    <source>
        <strain evidence="8">ChiGjej1B1-22543</strain>
    </source>
</reference>
<dbReference type="GO" id="GO:0019843">
    <property type="term" value="F:rRNA binding"/>
    <property type="evidence" value="ECO:0007669"/>
    <property type="project" value="UniProtKB-UniRule"/>
</dbReference>
<dbReference type="Gene3D" id="6.10.160.10">
    <property type="match status" value="1"/>
</dbReference>
<organism evidence="8 9">
    <name type="scientific">Candidatus Alloenteromonas pullicola</name>
    <dbReference type="NCBI Taxonomy" id="2840784"/>
    <lineage>
        <taxon>Bacteria</taxon>
        <taxon>Bacillati</taxon>
        <taxon>Bacillota</taxon>
        <taxon>Bacillota incertae sedis</taxon>
        <taxon>Candidatus Alloenteromonas</taxon>
    </lineage>
</organism>
<dbReference type="FunFam" id="1.10.1900.20:FF:000001">
    <property type="entry name" value="50S ribosomal protein L20"/>
    <property type="match status" value="1"/>
</dbReference>
<evidence type="ECO:0000256" key="2">
    <source>
        <dbReference type="ARBA" id="ARBA00022980"/>
    </source>
</evidence>
<dbReference type="PRINTS" id="PR00062">
    <property type="entry name" value="RIBOSOMALL20"/>
</dbReference>
<dbReference type="SUPFAM" id="SSF74731">
    <property type="entry name" value="Ribosomal protein L20"/>
    <property type="match status" value="1"/>
</dbReference>
<comment type="similarity">
    <text evidence="1 6 7">Belongs to the bacterial ribosomal protein bL20 family.</text>
</comment>
<dbReference type="Proteomes" id="UP000824070">
    <property type="component" value="Unassembled WGS sequence"/>
</dbReference>
<dbReference type="GO" id="GO:0005840">
    <property type="term" value="C:ribosome"/>
    <property type="evidence" value="ECO:0007669"/>
    <property type="project" value="UniProtKB-KW"/>
</dbReference>
<dbReference type="Gene3D" id="1.10.1900.20">
    <property type="entry name" value="Ribosomal protein L20"/>
    <property type="match status" value="1"/>
</dbReference>
<evidence type="ECO:0000256" key="1">
    <source>
        <dbReference type="ARBA" id="ARBA00007698"/>
    </source>
</evidence>
<keyword evidence="3 6" id="KW-0687">Ribonucleoprotein</keyword>
<protein>
    <recommendedName>
        <fullName evidence="5 6">Large ribosomal subunit protein bL20</fullName>
    </recommendedName>
</protein>
<keyword evidence="2 6" id="KW-0689">Ribosomal protein</keyword>
<reference evidence="8" key="2">
    <citation type="journal article" date="2021" name="PeerJ">
        <title>Extensive microbial diversity within the chicken gut microbiome revealed by metagenomics and culture.</title>
        <authorList>
            <person name="Gilroy R."/>
            <person name="Ravi A."/>
            <person name="Getino M."/>
            <person name="Pursley I."/>
            <person name="Horton D.L."/>
            <person name="Alikhan N.F."/>
            <person name="Baker D."/>
            <person name="Gharbi K."/>
            <person name="Hall N."/>
            <person name="Watson M."/>
            <person name="Adriaenssens E.M."/>
            <person name="Foster-Nyarko E."/>
            <person name="Jarju S."/>
            <person name="Secka A."/>
            <person name="Antonio M."/>
            <person name="Oren A."/>
            <person name="Chaudhuri R.R."/>
            <person name="La Ragione R."/>
            <person name="Hildebrand F."/>
            <person name="Pallen M.J."/>
        </authorList>
    </citation>
    <scope>NUCLEOTIDE SEQUENCE</scope>
    <source>
        <strain evidence="8">ChiGjej1B1-22543</strain>
    </source>
</reference>
<dbReference type="HAMAP" id="MF_00382">
    <property type="entry name" value="Ribosomal_bL20"/>
    <property type="match status" value="1"/>
</dbReference>
<keyword evidence="6 7" id="KW-0699">rRNA-binding</keyword>
<sequence length="119" mass="13425">MARVKGGTVTRARRKKILKAAEGYFGSKHLLFKTAKEQVCHSLRYAYESRRLIKRDFRKLWIKRINAACHLNGISYSKFMAGLKKEGIALNRKMLSELAINDPKAFASLVEGAKKAIAA</sequence>
<accession>A0A9D1S384</accession>